<evidence type="ECO:0000313" key="3">
    <source>
        <dbReference type="Proteomes" id="UP000034793"/>
    </source>
</evidence>
<feature type="domain" description="Schlafen AlbA-2" evidence="1">
    <location>
        <begin position="321"/>
        <end position="457"/>
    </location>
</feature>
<sequence>MSKADNQSIPETARLFTDFLTKLVTEKYVFLKKHPVELNGVVIFLKLFNVISTQKKGEELVIRTKSQFAENFLKSLMLYLKENFKLIQNWENPHSKDELLQEDFLSWGSLFLRAMEGRRISQSTTKEPLSEVDIILLVIKAKVEGYENPMFLCQFNNKTLHFQLIGGYKKAEEKKAQAIKRLLIKELSLNNLKAEDYKINLIEEGITHYEIARKTSVYTKYNFSFYHLVFKNPILKLRSSDRWVSFDEIGNEKTVDGIALLSPLKPFADSQTKLEFLEKLKKLPLSLGKEQSKGPNTNVKLISPSDKGDNEELKLILKSEESEKLEFKSSMRWDYTTNSPNKGLEKTIVRTIAAFLNSDGGTLVIGVNDEKEILGIKNDLSTFKKKNPDGFFQHVVSLILSFVGAEYTSFVQIVFEDIGKETVAIVKVERSPNPVFIKEGEQRYFYVRSGNTSRELNPEEVYNYIQLHW</sequence>
<organism evidence="2 3">
    <name type="scientific">Candidatus Woesebacteria bacterium GW2011_GWA1_39_8</name>
    <dbReference type="NCBI Taxonomy" id="1618552"/>
    <lineage>
        <taxon>Bacteria</taxon>
        <taxon>Candidatus Woeseibacteriota</taxon>
    </lineage>
</organism>
<dbReference type="Pfam" id="PF04326">
    <property type="entry name" value="SLFN_AlbA_2"/>
    <property type="match status" value="1"/>
</dbReference>
<proteinExistence type="predicted"/>
<dbReference type="EMBL" id="LBXL01000013">
    <property type="protein sequence ID" value="KKR30101.1"/>
    <property type="molecule type" value="Genomic_DNA"/>
</dbReference>
<accession>A0A0G0PYF2</accession>
<dbReference type="InterPro" id="IPR007421">
    <property type="entry name" value="Schlafen_AlbA_2_dom"/>
</dbReference>
<name>A0A0G0PYF2_9BACT</name>
<evidence type="ECO:0000313" key="2">
    <source>
        <dbReference type="EMBL" id="KKR30101.1"/>
    </source>
</evidence>
<comment type="caution">
    <text evidence="2">The sequence shown here is derived from an EMBL/GenBank/DDBJ whole genome shotgun (WGS) entry which is preliminary data.</text>
</comment>
<dbReference type="InterPro" id="IPR038461">
    <property type="entry name" value="Schlafen_AlbA_2_dom_sf"/>
</dbReference>
<reference evidence="2 3" key="1">
    <citation type="journal article" date="2015" name="Nature">
        <title>rRNA introns, odd ribosomes, and small enigmatic genomes across a large radiation of phyla.</title>
        <authorList>
            <person name="Brown C.T."/>
            <person name="Hug L.A."/>
            <person name="Thomas B.C."/>
            <person name="Sharon I."/>
            <person name="Castelle C.J."/>
            <person name="Singh A."/>
            <person name="Wilkins M.J."/>
            <person name="Williams K.H."/>
            <person name="Banfield J.F."/>
        </authorList>
    </citation>
    <scope>NUCLEOTIDE SEQUENCE [LARGE SCALE GENOMIC DNA]</scope>
</reference>
<evidence type="ECO:0000259" key="1">
    <source>
        <dbReference type="Pfam" id="PF04326"/>
    </source>
</evidence>
<dbReference type="Gene3D" id="3.30.950.30">
    <property type="entry name" value="Schlafen, AAA domain"/>
    <property type="match status" value="1"/>
</dbReference>
<dbReference type="PANTHER" id="PTHR30595">
    <property type="entry name" value="GLPR-RELATED TRANSCRIPTIONAL REPRESSOR"/>
    <property type="match status" value="1"/>
</dbReference>
<dbReference type="PANTHER" id="PTHR30595:SF6">
    <property type="entry name" value="SCHLAFEN ALBA-2 DOMAIN-CONTAINING PROTEIN"/>
    <property type="match status" value="1"/>
</dbReference>
<dbReference type="AlphaFoldDB" id="A0A0G0PYF2"/>
<protein>
    <submittedName>
        <fullName evidence="2">Divergent AAA domain family</fullName>
    </submittedName>
</protein>
<gene>
    <name evidence="2" type="ORF">UT61_C0013G0015</name>
</gene>
<dbReference type="Proteomes" id="UP000034793">
    <property type="component" value="Unassembled WGS sequence"/>
</dbReference>